<dbReference type="PANTHER" id="PTHR10827:SF52">
    <property type="entry name" value="IP16409P"/>
    <property type="match status" value="1"/>
</dbReference>
<organism evidence="2 3">
    <name type="scientific">Blastopirellula marina</name>
    <dbReference type="NCBI Taxonomy" id="124"/>
    <lineage>
        <taxon>Bacteria</taxon>
        <taxon>Pseudomonadati</taxon>
        <taxon>Planctomycetota</taxon>
        <taxon>Planctomycetia</taxon>
        <taxon>Pirellulales</taxon>
        <taxon>Pirellulaceae</taxon>
        <taxon>Blastopirellula</taxon>
    </lineage>
</organism>
<evidence type="ECO:0000313" key="2">
    <source>
        <dbReference type="EMBL" id="PQO46939.1"/>
    </source>
</evidence>
<dbReference type="InterPro" id="IPR018247">
    <property type="entry name" value="EF_Hand_1_Ca_BS"/>
</dbReference>
<dbReference type="SMART" id="SM00054">
    <property type="entry name" value="EFh"/>
    <property type="match status" value="6"/>
</dbReference>
<dbReference type="SUPFAM" id="SSF47473">
    <property type="entry name" value="EF-hand"/>
    <property type="match status" value="3"/>
</dbReference>
<feature type="domain" description="EF-hand" evidence="1">
    <location>
        <begin position="140"/>
        <end position="175"/>
    </location>
</feature>
<dbReference type="Pfam" id="PF13202">
    <property type="entry name" value="EF-hand_5"/>
    <property type="match status" value="3"/>
</dbReference>
<comment type="caution">
    <text evidence="2">The sequence shown here is derived from an EMBL/GenBank/DDBJ whole genome shotgun (WGS) entry which is preliminary data.</text>
</comment>
<dbReference type="PROSITE" id="PS50222">
    <property type="entry name" value="EF_HAND_2"/>
    <property type="match status" value="1"/>
</dbReference>
<dbReference type="GO" id="GO:0005509">
    <property type="term" value="F:calcium ion binding"/>
    <property type="evidence" value="ECO:0007669"/>
    <property type="project" value="InterPro"/>
</dbReference>
<dbReference type="AlphaFoldDB" id="A0A2S8GR81"/>
<name>A0A2S8GR81_9BACT</name>
<dbReference type="InterPro" id="IPR011992">
    <property type="entry name" value="EF-hand-dom_pair"/>
</dbReference>
<sequence length="580" mass="63457">MLLLGVVACRPSEPQVVPPTNTTTQPLESEKVEAAATPLPEAAEVDVAEVAAVEPVAEPVEETPPPRPDPQKLLVMADRQPLLLDVYLWIDGRPFEEALQTLSTKVIEMADTDGDGISTWDELADNPQFNRGQFGSLSFSNPRERDRLIKLYDVNRNGRVDVDETPRLLTRNRGKAREFSVDPRAYSTFRRSREQSDVLRTLDRDGDQWLSADEIAAAAELLQARDADADGIVSAAELSPPSGPMMGMSSGDNWRGELGAFVLDENTSWPEVLRSLETIYNFGSAIEVAELFGDDSPLKMIDEDGDGYLEYREIARIAELPASASLEIRFGKREEGEAFFSLSATEEARFALQETEFADSKALVDGNGRLVIHTADDIASGAAAAEMRAQGLFQVYDQDKNEYLDGDEFPENAIERLDFAAVDADEDGKLTQAELSAALVNVDLVKACQVRVQRTGIVDPLFAVLDENGDGRLATRELRSGAEKLQRLDMDGDGTVSLDEFPAFGGLSVYRGGDRDGSGLPSRAYQPPVEGRPDWHLGMDFNGDGDVSWAEFLGNQTQFEQLDRDGDGLLSVVEAGTKSI</sequence>
<accession>A0A2S8GR81</accession>
<dbReference type="EMBL" id="PUHZ01000007">
    <property type="protein sequence ID" value="PQO46939.1"/>
    <property type="molecule type" value="Genomic_DNA"/>
</dbReference>
<dbReference type="PANTHER" id="PTHR10827">
    <property type="entry name" value="RETICULOCALBIN"/>
    <property type="match status" value="1"/>
</dbReference>
<reference evidence="2 3" key="1">
    <citation type="submission" date="2018-02" db="EMBL/GenBank/DDBJ databases">
        <title>Comparative genomes isolates from brazilian mangrove.</title>
        <authorList>
            <person name="Araujo J.E."/>
            <person name="Taketani R.G."/>
            <person name="Silva M.C.P."/>
            <person name="Loureco M.V."/>
            <person name="Andreote F.D."/>
        </authorList>
    </citation>
    <scope>NUCLEOTIDE SEQUENCE [LARGE SCALE GENOMIC DNA]</scope>
    <source>
        <strain evidence="2 3">Nap-Phe MGV</strain>
    </source>
</reference>
<dbReference type="Gene3D" id="1.10.238.10">
    <property type="entry name" value="EF-hand"/>
    <property type="match status" value="3"/>
</dbReference>
<dbReference type="Proteomes" id="UP000237819">
    <property type="component" value="Unassembled WGS sequence"/>
</dbReference>
<dbReference type="InterPro" id="IPR002048">
    <property type="entry name" value="EF_hand_dom"/>
</dbReference>
<evidence type="ECO:0000259" key="1">
    <source>
        <dbReference type="PROSITE" id="PS50222"/>
    </source>
</evidence>
<dbReference type="PROSITE" id="PS00018">
    <property type="entry name" value="EF_HAND_1"/>
    <property type="match status" value="5"/>
</dbReference>
<protein>
    <recommendedName>
        <fullName evidence="1">EF-hand domain-containing protein</fullName>
    </recommendedName>
</protein>
<proteinExistence type="predicted"/>
<dbReference type="RefSeq" id="WP_105334738.1">
    <property type="nucleotide sequence ID" value="NZ_PUHZ01000007.1"/>
</dbReference>
<gene>
    <name evidence="2" type="ORF">C5Y93_07240</name>
</gene>
<dbReference type="OrthoDB" id="260830at2"/>
<evidence type="ECO:0000313" key="3">
    <source>
        <dbReference type="Proteomes" id="UP000237819"/>
    </source>
</evidence>